<evidence type="ECO:0000313" key="12">
    <source>
        <dbReference type="EMBL" id="SIT00624.1"/>
    </source>
</evidence>
<dbReference type="PRINTS" id="PR00100">
    <property type="entry name" value="AOTCASE"/>
</dbReference>
<feature type="domain" description="Aspartate/ornithine carbamoyltransferase Asp/Orn-binding" evidence="10">
    <location>
        <begin position="162"/>
        <end position="310"/>
    </location>
</feature>
<keyword evidence="4 9" id="KW-0808">Transferase</keyword>
<evidence type="ECO:0000256" key="5">
    <source>
        <dbReference type="ARBA" id="ARBA00022975"/>
    </source>
</evidence>
<dbReference type="NCBIfam" id="TIGR00670">
    <property type="entry name" value="asp_carb_tr"/>
    <property type="match status" value="1"/>
</dbReference>
<dbReference type="InterPro" id="IPR036901">
    <property type="entry name" value="Asp/Orn_carbamoylTrfase_sf"/>
</dbReference>
<evidence type="ECO:0000259" key="11">
    <source>
        <dbReference type="Pfam" id="PF02729"/>
    </source>
</evidence>
<dbReference type="InterPro" id="IPR006131">
    <property type="entry name" value="Asp_carbamoyltransf_Asp/Orn-bd"/>
</dbReference>
<evidence type="ECO:0000256" key="6">
    <source>
        <dbReference type="ARBA" id="ARBA00043884"/>
    </source>
</evidence>
<dbReference type="UniPathway" id="UPA00070">
    <property type="reaction ID" value="UER00116"/>
</dbReference>
<dbReference type="InterPro" id="IPR002082">
    <property type="entry name" value="Asp_carbamoyltransf"/>
</dbReference>
<evidence type="ECO:0000256" key="9">
    <source>
        <dbReference type="RuleBase" id="RU003634"/>
    </source>
</evidence>
<comment type="function">
    <text evidence="6">Catalyzes the condensation of carbamoyl phosphate and aspartate to form carbamoyl aspartate and inorganic phosphate, the committed step in the de novo pyrimidine nucleotide biosynthesis pathway.</text>
</comment>
<feature type="domain" description="Aspartate/ornithine carbamoyltransferase carbamoyl-P binding" evidence="11">
    <location>
        <begin position="14"/>
        <end position="154"/>
    </location>
</feature>
<comment type="pathway">
    <text evidence="1">Pyrimidine metabolism; UMP biosynthesis via de novo pathway; (S)-dihydroorotate from bicarbonate: step 2/3.</text>
</comment>
<dbReference type="GO" id="GO:0006207">
    <property type="term" value="P:'de novo' pyrimidine nucleobase biosynthetic process"/>
    <property type="evidence" value="ECO:0007669"/>
    <property type="project" value="InterPro"/>
</dbReference>
<keyword evidence="13" id="KW-1185">Reference proteome</keyword>
<dbReference type="PRINTS" id="PR00101">
    <property type="entry name" value="ATCASE"/>
</dbReference>
<keyword evidence="5" id="KW-0665">Pyrimidine biosynthesis</keyword>
<dbReference type="SUPFAM" id="SSF53671">
    <property type="entry name" value="Aspartate/ornithine carbamoyltransferase"/>
    <property type="match status" value="1"/>
</dbReference>
<dbReference type="PANTHER" id="PTHR45753">
    <property type="entry name" value="ORNITHINE CARBAMOYLTRANSFERASE, MITOCHONDRIAL"/>
    <property type="match status" value="1"/>
</dbReference>
<dbReference type="Proteomes" id="UP000186156">
    <property type="component" value="Unassembled WGS sequence"/>
</dbReference>
<dbReference type="NCBIfam" id="NF002032">
    <property type="entry name" value="PRK00856.1"/>
    <property type="match status" value="1"/>
</dbReference>
<dbReference type="GO" id="GO:0004070">
    <property type="term" value="F:aspartate carbamoyltransferase activity"/>
    <property type="evidence" value="ECO:0007669"/>
    <property type="project" value="UniProtKB-UniRule"/>
</dbReference>
<name>A0A1N7NQM0_9BACL</name>
<organism evidence="12 13">
    <name type="scientific">Alicyclobacillus vulcanalis</name>
    <dbReference type="NCBI Taxonomy" id="252246"/>
    <lineage>
        <taxon>Bacteria</taxon>
        <taxon>Bacillati</taxon>
        <taxon>Bacillota</taxon>
        <taxon>Bacilli</taxon>
        <taxon>Bacillales</taxon>
        <taxon>Alicyclobacillaceae</taxon>
        <taxon>Alicyclobacillus</taxon>
    </lineage>
</organism>
<evidence type="ECO:0000256" key="7">
    <source>
        <dbReference type="ARBA" id="ARBA00048859"/>
    </source>
</evidence>
<dbReference type="Pfam" id="PF02729">
    <property type="entry name" value="OTCace_N"/>
    <property type="match status" value="1"/>
</dbReference>
<dbReference type="AlphaFoldDB" id="A0A1N7NQM0"/>
<dbReference type="Gene3D" id="3.40.50.1370">
    <property type="entry name" value="Aspartate/ornithine carbamoyltransferase"/>
    <property type="match status" value="2"/>
</dbReference>
<dbReference type="GO" id="GO:0016597">
    <property type="term" value="F:amino acid binding"/>
    <property type="evidence" value="ECO:0007669"/>
    <property type="project" value="InterPro"/>
</dbReference>
<evidence type="ECO:0000313" key="13">
    <source>
        <dbReference type="Proteomes" id="UP000186156"/>
    </source>
</evidence>
<comment type="similarity">
    <text evidence="2">Belongs to the aspartate/ornithine carbamoyltransferase superfamily. ATCase family.</text>
</comment>
<dbReference type="Pfam" id="PF00185">
    <property type="entry name" value="OTCace"/>
    <property type="match status" value="1"/>
</dbReference>
<dbReference type="EC" id="2.1.3.2" evidence="3 8"/>
<comment type="catalytic activity">
    <reaction evidence="7">
        <text>carbamoyl phosphate + L-aspartate = N-carbamoyl-L-aspartate + phosphate + H(+)</text>
        <dbReference type="Rhea" id="RHEA:20013"/>
        <dbReference type="ChEBI" id="CHEBI:15378"/>
        <dbReference type="ChEBI" id="CHEBI:29991"/>
        <dbReference type="ChEBI" id="CHEBI:32814"/>
        <dbReference type="ChEBI" id="CHEBI:43474"/>
        <dbReference type="ChEBI" id="CHEBI:58228"/>
        <dbReference type="EC" id="2.1.3.2"/>
    </reaction>
</comment>
<accession>A0A1N7NQM0</accession>
<evidence type="ECO:0000256" key="3">
    <source>
        <dbReference type="ARBA" id="ARBA00013008"/>
    </source>
</evidence>
<evidence type="ECO:0000256" key="8">
    <source>
        <dbReference type="NCBIfam" id="TIGR00670"/>
    </source>
</evidence>
<dbReference type="FunFam" id="3.40.50.1370:FF:000002">
    <property type="entry name" value="Aspartate carbamoyltransferase 2"/>
    <property type="match status" value="1"/>
</dbReference>
<evidence type="ECO:0000256" key="1">
    <source>
        <dbReference type="ARBA" id="ARBA00004852"/>
    </source>
</evidence>
<evidence type="ECO:0000259" key="10">
    <source>
        <dbReference type="Pfam" id="PF00185"/>
    </source>
</evidence>
<dbReference type="RefSeq" id="WP_234969742.1">
    <property type="nucleotide sequence ID" value="NZ_FTOO01000009.1"/>
</dbReference>
<dbReference type="GO" id="GO:0006520">
    <property type="term" value="P:amino acid metabolic process"/>
    <property type="evidence" value="ECO:0007669"/>
    <property type="project" value="InterPro"/>
</dbReference>
<dbReference type="PANTHER" id="PTHR45753:SF6">
    <property type="entry name" value="ASPARTATE CARBAMOYLTRANSFERASE"/>
    <property type="match status" value="1"/>
</dbReference>
<dbReference type="STRING" id="252246.SAMN05421799_109106"/>
<evidence type="ECO:0000256" key="2">
    <source>
        <dbReference type="ARBA" id="ARBA00008896"/>
    </source>
</evidence>
<protein>
    <recommendedName>
        <fullName evidence="3 8">Aspartate carbamoyltransferase</fullName>
        <ecNumber evidence="3 8">2.1.3.2</ecNumber>
    </recommendedName>
</protein>
<dbReference type="EMBL" id="FTOO01000009">
    <property type="protein sequence ID" value="SIT00624.1"/>
    <property type="molecule type" value="Genomic_DNA"/>
</dbReference>
<proteinExistence type="inferred from homology"/>
<gene>
    <name evidence="12" type="ORF">SAMN05421799_109106</name>
</gene>
<dbReference type="PROSITE" id="PS00097">
    <property type="entry name" value="CARBAMOYLTRANSFERASE"/>
    <property type="match status" value="1"/>
</dbReference>
<dbReference type="InterPro" id="IPR006132">
    <property type="entry name" value="Asp/Orn_carbamoyltranf_P-bd"/>
</dbReference>
<dbReference type="GO" id="GO:0044205">
    <property type="term" value="P:'de novo' UMP biosynthetic process"/>
    <property type="evidence" value="ECO:0007669"/>
    <property type="project" value="UniProtKB-UniPathway"/>
</dbReference>
<evidence type="ECO:0000256" key="4">
    <source>
        <dbReference type="ARBA" id="ARBA00022679"/>
    </source>
</evidence>
<sequence length="317" mass="34976">MSAVAVQMNKALFHALTVNQFDVPLIWQLIKRAEWLRGKSRDEARSRLQGKIVATLFYEPSTRTRLSFEAAVLRLGGSVVGAENARETSSSKKGETLEDVFRVVGCYADAIVIRHHDQDELDRAALYSPVPIVNAGAGSGEHPTQALLDVYTIWREVGRVDHLTVAVMGDLKYGRTVHSLLRLLAKFPGVRVRLFHPAPLGLPDDLAQELAQAGLSLERAPDIESCIDGADVVYQTRIQFERLAGEVDPKAASLYALTVSHLALLPDHARILHPLPRVGEIAPEVDSDPRAAYFRQVENGLYMRMALLDAMLGGDER</sequence>
<dbReference type="InterPro" id="IPR006130">
    <property type="entry name" value="Asp/Orn_carbamoylTrfase"/>
</dbReference>
<reference evidence="13" key="1">
    <citation type="submission" date="2017-01" db="EMBL/GenBank/DDBJ databases">
        <authorList>
            <person name="Varghese N."/>
            <person name="Submissions S."/>
        </authorList>
    </citation>
    <scope>NUCLEOTIDE SEQUENCE [LARGE SCALE GENOMIC DNA]</scope>
    <source>
        <strain evidence="13">DSM 16176</strain>
    </source>
</reference>